<dbReference type="EMBL" id="JAGTJS010000017">
    <property type="protein sequence ID" value="KAH7244991.1"/>
    <property type="molecule type" value="Genomic_DNA"/>
</dbReference>
<sequence>MSDPLSVAGTAVGITSLGIQVCQGLVWYLHSVHGKRAEITDDLNEVQALISIFYSLNDILPKLNQTRCTEVTTIRRCLEDSEGKLLELNQLLIKLSSPQQPTTSREKMREAGRTLVYPFRADTLKSLRQSMRELLNNLNLAIDTTSLQVQVTNHDKIDDISRAIQDLGIQSKDANVGVQDLNTKMNENRSQLRSLEYTITNFLTQISHRVSQVEVTVKDIENNLAGKLNNVEAKIASTCQAITEVLTEAKRPENSQSAEMSQLSKGIETSNIQHQGVSSSTGAPEQVARHGSTISSPSRRGPPVCICEQRIHRSCFSLAFWNFKFEFQQQTTAKHRHRCKIVGIDGETQRRIKAQFPLKVAWLSARMTLACLEYTSGVSNMTLSVSYKNTVPRRFSPILRELVATGHGIVASRSAEETIQLLEGTERAILSLYREREASPRDLDEDGRCHLRMFIDIFANLNYPWMYTLGWEGSECEQLQNRVWCDDSVLAMVLRILQVLDKVVQSNDINVDWYMSPFFRSNARERRGVGLTRRQGRELVSYLATTQHFDPKLLIDGCLQKDTVSSLYSVPDVMDGRCQLCRSDVSLSLNKSLVMNLPEMARAVASRSVIELNRCMNSHAATGKRVCEYKTLQLSASWPQGLRMLLATDGQNLLNDWDAYQSSFSPLGVAMMTNCAESIDILMEAGCRLSFCNIEWAAASSECVMIVARRLFERREKLIQLAEDHLEAFEDECASHISDDVARFLYYELTSAGFPVDPALEVENWYTTVYHYPGLPLDHLRIFFEQGFRNHHGHDDLGLTPAMLWRDSLFSFEKDSEVDVNGYLSTLCWLEEEGFLDELPEDPHNIGLNTMSTGSHYLAALSCLYSSGNEASVVLPELSQSLARDDCVCWCIPGEHGCSPLGSILKAYADSDLEEKPCFWHQDLVGVLFSLGYDDTAIMTYFVRFLTFEALEMTHTCCHLGVFDRTFMKLVTNDDGNPAYEELYSDDSMGDMALVILDRDSNTIQETRTSKVERDNADLLNSLMKDFDRKLQGTEPTLETLQNFLRGYWRQRMARVFIVDDNAVDEMKTCLSNVQTYVLPERAQCFLPPGLDLRLTRR</sequence>
<feature type="compositionally biased region" description="Polar residues" evidence="1">
    <location>
        <begin position="272"/>
        <end position="283"/>
    </location>
</feature>
<name>A0A9P9K5G1_FUSSL</name>
<evidence type="ECO:0008006" key="4">
    <source>
        <dbReference type="Google" id="ProtNLM"/>
    </source>
</evidence>
<reference evidence="2" key="1">
    <citation type="journal article" date="2021" name="Nat. Commun.">
        <title>Genetic determinants of endophytism in the Arabidopsis root mycobiome.</title>
        <authorList>
            <person name="Mesny F."/>
            <person name="Miyauchi S."/>
            <person name="Thiergart T."/>
            <person name="Pickel B."/>
            <person name="Atanasova L."/>
            <person name="Karlsson M."/>
            <person name="Huettel B."/>
            <person name="Barry K.W."/>
            <person name="Haridas S."/>
            <person name="Chen C."/>
            <person name="Bauer D."/>
            <person name="Andreopoulos W."/>
            <person name="Pangilinan J."/>
            <person name="LaButti K."/>
            <person name="Riley R."/>
            <person name="Lipzen A."/>
            <person name="Clum A."/>
            <person name="Drula E."/>
            <person name="Henrissat B."/>
            <person name="Kohler A."/>
            <person name="Grigoriev I.V."/>
            <person name="Martin F.M."/>
            <person name="Hacquard S."/>
        </authorList>
    </citation>
    <scope>NUCLEOTIDE SEQUENCE</scope>
    <source>
        <strain evidence="2">FSSC 5 MPI-SDFR-AT-0091</strain>
    </source>
</reference>
<comment type="caution">
    <text evidence="2">The sequence shown here is derived from an EMBL/GenBank/DDBJ whole genome shotgun (WGS) entry which is preliminary data.</text>
</comment>
<evidence type="ECO:0000313" key="2">
    <source>
        <dbReference type="EMBL" id="KAH7244991.1"/>
    </source>
</evidence>
<evidence type="ECO:0000313" key="3">
    <source>
        <dbReference type="Proteomes" id="UP000736672"/>
    </source>
</evidence>
<dbReference type="AlphaFoldDB" id="A0A9P9K5G1"/>
<evidence type="ECO:0000256" key="1">
    <source>
        <dbReference type="SAM" id="MobiDB-lite"/>
    </source>
</evidence>
<organism evidence="2 3">
    <name type="scientific">Fusarium solani</name>
    <name type="common">Filamentous fungus</name>
    <dbReference type="NCBI Taxonomy" id="169388"/>
    <lineage>
        <taxon>Eukaryota</taxon>
        <taxon>Fungi</taxon>
        <taxon>Dikarya</taxon>
        <taxon>Ascomycota</taxon>
        <taxon>Pezizomycotina</taxon>
        <taxon>Sordariomycetes</taxon>
        <taxon>Hypocreomycetidae</taxon>
        <taxon>Hypocreales</taxon>
        <taxon>Nectriaceae</taxon>
        <taxon>Fusarium</taxon>
        <taxon>Fusarium solani species complex</taxon>
    </lineage>
</organism>
<keyword evidence="3" id="KW-1185">Reference proteome</keyword>
<proteinExistence type="predicted"/>
<feature type="region of interest" description="Disordered" evidence="1">
    <location>
        <begin position="272"/>
        <end position="301"/>
    </location>
</feature>
<dbReference type="OrthoDB" id="1577640at2759"/>
<dbReference type="Proteomes" id="UP000736672">
    <property type="component" value="Unassembled WGS sequence"/>
</dbReference>
<gene>
    <name evidence="2" type="ORF">B0J15DRAFT_428890</name>
</gene>
<protein>
    <recommendedName>
        <fullName evidence="4">Fungal N-terminal domain-containing protein</fullName>
    </recommendedName>
</protein>
<accession>A0A9P9K5G1</accession>